<dbReference type="PROSITE" id="PS51155">
    <property type="entry name" value="CHIT_BIND_RR_2"/>
    <property type="match status" value="1"/>
</dbReference>
<reference evidence="3" key="2">
    <citation type="submission" date="2022-10" db="EMBL/GenBank/DDBJ databases">
        <authorList>
            <consortium name="ENA_rothamsted_submissions"/>
            <consortium name="culmorum"/>
            <person name="King R."/>
        </authorList>
    </citation>
    <scope>NUCLEOTIDE SEQUENCE</scope>
</reference>
<name>A0A9N9SA45_PHACE</name>
<reference evidence="3" key="1">
    <citation type="submission" date="2022-01" db="EMBL/GenBank/DDBJ databases">
        <authorList>
            <person name="King R."/>
        </authorList>
    </citation>
    <scope>NUCLEOTIDE SEQUENCE</scope>
</reference>
<feature type="region of interest" description="Disordered" evidence="2">
    <location>
        <begin position="126"/>
        <end position="149"/>
    </location>
</feature>
<dbReference type="OrthoDB" id="6379191at2759"/>
<gene>
    <name evidence="3" type="ORF">PHAECO_LOCUS2028</name>
</gene>
<proteinExistence type="predicted"/>
<sequence length="294" mass="32859">MFTVERIPESFKVSITTPISRSGDEKRMTNYRPITLIDKFTKKFERFLKSRKRKSSENAVFELVNHNDNCFQNQVKCSTVFLDLAKALDTVDHNIILQRLSDTGARVQGRVPVHYLNTFNRDVSGQYRHDNSGAYNNDDGQYHPDGSGAYNPDNLGGYQNIINNAYSDKVNAGRPIVTARPVHSVPIHSGSSNGVVRDHIPASNNGHYAIIRQVQENQQDGYHYVYETENQIYGEEEGHLENVGSDQEGITVRGRYSYTGPDNVVYSVEYTADAAHGFVASGAHLPQANNGQSS</sequence>
<dbReference type="GO" id="GO:0062129">
    <property type="term" value="C:chitin-based extracellular matrix"/>
    <property type="evidence" value="ECO:0007669"/>
    <property type="project" value="TreeGrafter"/>
</dbReference>
<accession>A0A9N9SA45</accession>
<dbReference type="PANTHER" id="PTHR10380:SF200">
    <property type="entry name" value="CUTICULAR PROTEIN 49AB-RELATED"/>
    <property type="match status" value="1"/>
</dbReference>
<protein>
    <submittedName>
        <fullName evidence="3">Uncharacterized protein</fullName>
    </submittedName>
</protein>
<dbReference type="Pfam" id="PF00379">
    <property type="entry name" value="Chitin_bind_4"/>
    <property type="match status" value="1"/>
</dbReference>
<keyword evidence="4" id="KW-1185">Reference proteome</keyword>
<evidence type="ECO:0000313" key="4">
    <source>
        <dbReference type="Proteomes" id="UP001153737"/>
    </source>
</evidence>
<dbReference type="GO" id="GO:0008010">
    <property type="term" value="F:structural constituent of chitin-based larval cuticle"/>
    <property type="evidence" value="ECO:0007669"/>
    <property type="project" value="TreeGrafter"/>
</dbReference>
<dbReference type="InterPro" id="IPR050468">
    <property type="entry name" value="Cuticle_Struct_Prot"/>
</dbReference>
<evidence type="ECO:0000256" key="2">
    <source>
        <dbReference type="SAM" id="MobiDB-lite"/>
    </source>
</evidence>
<evidence type="ECO:0000256" key="1">
    <source>
        <dbReference type="PROSITE-ProRule" id="PRU00497"/>
    </source>
</evidence>
<dbReference type="AlphaFoldDB" id="A0A9N9SA45"/>
<dbReference type="EMBL" id="OU896716">
    <property type="protein sequence ID" value="CAG9814152.1"/>
    <property type="molecule type" value="Genomic_DNA"/>
</dbReference>
<keyword evidence="1" id="KW-0193">Cuticle</keyword>
<dbReference type="InterPro" id="IPR000618">
    <property type="entry name" value="Insect_cuticle"/>
</dbReference>
<evidence type="ECO:0000313" key="3">
    <source>
        <dbReference type="EMBL" id="CAG9814152.1"/>
    </source>
</evidence>
<organism evidence="3 4">
    <name type="scientific">Phaedon cochleariae</name>
    <name type="common">Mustard beetle</name>
    <dbReference type="NCBI Taxonomy" id="80249"/>
    <lineage>
        <taxon>Eukaryota</taxon>
        <taxon>Metazoa</taxon>
        <taxon>Ecdysozoa</taxon>
        <taxon>Arthropoda</taxon>
        <taxon>Hexapoda</taxon>
        <taxon>Insecta</taxon>
        <taxon>Pterygota</taxon>
        <taxon>Neoptera</taxon>
        <taxon>Endopterygota</taxon>
        <taxon>Coleoptera</taxon>
        <taxon>Polyphaga</taxon>
        <taxon>Cucujiformia</taxon>
        <taxon>Chrysomeloidea</taxon>
        <taxon>Chrysomelidae</taxon>
        <taxon>Chrysomelinae</taxon>
        <taxon>Chrysomelini</taxon>
        <taxon>Phaedon</taxon>
    </lineage>
</organism>
<dbReference type="PANTHER" id="PTHR10380">
    <property type="entry name" value="CUTICLE PROTEIN"/>
    <property type="match status" value="1"/>
</dbReference>
<dbReference type="Proteomes" id="UP001153737">
    <property type="component" value="Chromosome 10"/>
</dbReference>